<comment type="caution">
    <text evidence="1">The sequence shown here is derived from an EMBL/GenBank/DDBJ whole genome shotgun (WGS) entry which is preliminary data.</text>
</comment>
<proteinExistence type="predicted"/>
<protein>
    <submittedName>
        <fullName evidence="1">Uncharacterized protein</fullName>
    </submittedName>
</protein>
<organism evidence="1 2">
    <name type="scientific">Hyalomma asiaticum</name>
    <name type="common">Tick</name>
    <dbReference type="NCBI Taxonomy" id="266040"/>
    <lineage>
        <taxon>Eukaryota</taxon>
        <taxon>Metazoa</taxon>
        <taxon>Ecdysozoa</taxon>
        <taxon>Arthropoda</taxon>
        <taxon>Chelicerata</taxon>
        <taxon>Arachnida</taxon>
        <taxon>Acari</taxon>
        <taxon>Parasitiformes</taxon>
        <taxon>Ixodida</taxon>
        <taxon>Ixodoidea</taxon>
        <taxon>Ixodidae</taxon>
        <taxon>Hyalomminae</taxon>
        <taxon>Hyalomma</taxon>
    </lineage>
</organism>
<sequence>MQRAVNKRVSITPASSPIPKDHRVTEDADASNKIAGDVVMTDWVSFRKHPLPENVPSDVNGWAAFIRETHKATSKKITHTVEAPVFCGSLCGTLETSQTWAILRAMLEPEKSKSATSRTLQRIVHDYPGTDEELIQALKERYVGLPATSQASAADRATQSGSAGLSEVTKLATKEGQVQGLEQLSSREHYQQSQLADRVRHYQAQCQLTEILQQELAQAQVASLSASVQQLELERDQLVHQLDEQRTQREALQHQLLEFKKSEVATEQRTSSMDVLLEDGRHLTRHLDHIRQPREELSADNQELGSRVATGLAPSLDVGQRQQTPDHLRDTESRQDPSEHVVRETELAVTAPSTPVPRRNARVRRPVLRCSP</sequence>
<evidence type="ECO:0000313" key="2">
    <source>
        <dbReference type="Proteomes" id="UP000821845"/>
    </source>
</evidence>
<reference evidence="1" key="1">
    <citation type="submission" date="2020-05" db="EMBL/GenBank/DDBJ databases">
        <title>Large-scale comparative analyses of tick genomes elucidate their genetic diversity and vector capacities.</title>
        <authorList>
            <person name="Jia N."/>
            <person name="Wang J."/>
            <person name="Shi W."/>
            <person name="Du L."/>
            <person name="Sun Y."/>
            <person name="Zhan W."/>
            <person name="Jiang J."/>
            <person name="Wang Q."/>
            <person name="Zhang B."/>
            <person name="Ji P."/>
            <person name="Sakyi L.B."/>
            <person name="Cui X."/>
            <person name="Yuan T."/>
            <person name="Jiang B."/>
            <person name="Yang W."/>
            <person name="Lam T.T.-Y."/>
            <person name="Chang Q."/>
            <person name="Ding S."/>
            <person name="Wang X."/>
            <person name="Zhu J."/>
            <person name="Ruan X."/>
            <person name="Zhao L."/>
            <person name="Wei J."/>
            <person name="Que T."/>
            <person name="Du C."/>
            <person name="Cheng J."/>
            <person name="Dai P."/>
            <person name="Han X."/>
            <person name="Huang E."/>
            <person name="Gao Y."/>
            <person name="Liu J."/>
            <person name="Shao H."/>
            <person name="Ye R."/>
            <person name="Li L."/>
            <person name="Wei W."/>
            <person name="Wang X."/>
            <person name="Wang C."/>
            <person name="Yang T."/>
            <person name="Huo Q."/>
            <person name="Li W."/>
            <person name="Guo W."/>
            <person name="Chen H."/>
            <person name="Zhou L."/>
            <person name="Ni X."/>
            <person name="Tian J."/>
            <person name="Zhou Y."/>
            <person name="Sheng Y."/>
            <person name="Liu T."/>
            <person name="Pan Y."/>
            <person name="Xia L."/>
            <person name="Li J."/>
            <person name="Zhao F."/>
            <person name="Cao W."/>
        </authorList>
    </citation>
    <scope>NUCLEOTIDE SEQUENCE</scope>
    <source>
        <strain evidence="1">Hyas-2018</strain>
    </source>
</reference>
<dbReference type="EMBL" id="CM023481">
    <property type="protein sequence ID" value="KAH6947429.1"/>
    <property type="molecule type" value="Genomic_DNA"/>
</dbReference>
<keyword evidence="2" id="KW-1185">Reference proteome</keyword>
<evidence type="ECO:0000313" key="1">
    <source>
        <dbReference type="EMBL" id="KAH6947429.1"/>
    </source>
</evidence>
<accession>A0ACB7TMR7</accession>
<name>A0ACB7TMR7_HYAAI</name>
<dbReference type="Proteomes" id="UP000821845">
    <property type="component" value="Chromosome 1"/>
</dbReference>
<gene>
    <name evidence="1" type="ORF">HPB50_018916</name>
</gene>